<evidence type="ECO:0000256" key="7">
    <source>
        <dbReference type="ARBA" id="ARBA00022898"/>
    </source>
</evidence>
<keyword evidence="9" id="KW-0411">Iron-sulfur</keyword>
<keyword evidence="7" id="KW-0663">Pyridoxal phosphate</keyword>
<evidence type="ECO:0000256" key="9">
    <source>
        <dbReference type="ARBA" id="ARBA00023014"/>
    </source>
</evidence>
<dbReference type="PIRSF" id="PIRSF005572">
    <property type="entry name" value="NifS"/>
    <property type="match status" value="1"/>
</dbReference>
<dbReference type="SUPFAM" id="SSF53383">
    <property type="entry name" value="PLP-dependent transferases"/>
    <property type="match status" value="1"/>
</dbReference>
<dbReference type="Pfam" id="PF00266">
    <property type="entry name" value="Aminotran_5"/>
    <property type="match status" value="1"/>
</dbReference>
<evidence type="ECO:0000256" key="6">
    <source>
        <dbReference type="ARBA" id="ARBA00022723"/>
    </source>
</evidence>
<gene>
    <name evidence="12" type="ORF">U1T56_06405</name>
</gene>
<keyword evidence="13" id="KW-1185">Reference proteome</keyword>
<evidence type="ECO:0000256" key="8">
    <source>
        <dbReference type="ARBA" id="ARBA00023004"/>
    </source>
</evidence>
<keyword evidence="8" id="KW-0408">Iron</keyword>
<name>A0ABU8XQS1_9PROT</name>
<evidence type="ECO:0000259" key="11">
    <source>
        <dbReference type="Pfam" id="PF00266"/>
    </source>
</evidence>
<evidence type="ECO:0000256" key="1">
    <source>
        <dbReference type="ARBA" id="ARBA00001933"/>
    </source>
</evidence>
<evidence type="ECO:0000313" key="12">
    <source>
        <dbReference type="EMBL" id="MEK0082773.1"/>
    </source>
</evidence>
<dbReference type="InterPro" id="IPR015421">
    <property type="entry name" value="PyrdxlP-dep_Trfase_major"/>
</dbReference>
<comment type="cofactor">
    <cofactor evidence="1">
        <name>pyridoxal 5'-phosphate</name>
        <dbReference type="ChEBI" id="CHEBI:597326"/>
    </cofactor>
</comment>
<sequence length="366" mass="38344">MPERRRAYLDWNATARVRPEVVAAMVEAMAVPGNPSSIHREGRAARSLVEAARRRLAERLAVASDRLIFTSGGTEANHLALLGFPGPRLVSTIEHPSVLAADSEAARVPVDVEGRLDLAAFARLLAERRPAIASVMLANNETGVIQPVVEAGQLAHAVGCLLHVDAVQAFGKLPFTLPDLGADLLTVSAHKLGGPPGVGALVLREGLDPIPLQRGGGQEQRRRAGTENLPGIVGFAAASGIETDWHRIRALRDRLEAGARAVRPDAVVAGAAADRLPNTTCLLTPGLDASTQLMALDLAGVAVSSGSACFSGKVGPSHVLAAMGIPPERARCAIRISLGWATEDADIDLFLAAYAALPHRRGVTET</sequence>
<protein>
    <recommendedName>
        <fullName evidence="4">Cysteine desulfurase</fullName>
    </recommendedName>
</protein>
<evidence type="ECO:0000313" key="13">
    <source>
        <dbReference type="Proteomes" id="UP001375743"/>
    </source>
</evidence>
<dbReference type="EMBL" id="JBBLZC010000005">
    <property type="protein sequence ID" value="MEK0082773.1"/>
    <property type="molecule type" value="Genomic_DNA"/>
</dbReference>
<reference evidence="12 13" key="1">
    <citation type="submission" date="2024-01" db="EMBL/GenBank/DDBJ databases">
        <title>Multi-omics insights into the function and evolution of sodium benzoate biodegradation pathways in Benzoatithermus flavus gen. nov., sp. nov. from hot spring.</title>
        <authorList>
            <person name="Hu C.-J."/>
            <person name="Li W.-J."/>
        </authorList>
    </citation>
    <scope>NUCLEOTIDE SEQUENCE [LARGE SCALE GENOMIC DNA]</scope>
    <source>
        <strain evidence="12 13">SYSU G07066</strain>
    </source>
</reference>
<proteinExistence type="inferred from homology"/>
<dbReference type="InterPro" id="IPR000192">
    <property type="entry name" value="Aminotrans_V_dom"/>
</dbReference>
<dbReference type="Proteomes" id="UP001375743">
    <property type="component" value="Unassembled WGS sequence"/>
</dbReference>
<comment type="caution">
    <text evidence="12">The sequence shown here is derived from an EMBL/GenBank/DDBJ whole genome shotgun (WGS) entry which is preliminary data.</text>
</comment>
<dbReference type="InterPro" id="IPR015422">
    <property type="entry name" value="PyrdxlP-dep_Trfase_small"/>
</dbReference>
<dbReference type="Gene3D" id="1.10.260.50">
    <property type="match status" value="1"/>
</dbReference>
<dbReference type="RefSeq" id="WP_418158627.1">
    <property type="nucleotide sequence ID" value="NZ_JBBLZC010000005.1"/>
</dbReference>
<organism evidence="12 13">
    <name type="scientific">Benzoatithermus flavus</name>
    <dbReference type="NCBI Taxonomy" id="3108223"/>
    <lineage>
        <taxon>Bacteria</taxon>
        <taxon>Pseudomonadati</taxon>
        <taxon>Pseudomonadota</taxon>
        <taxon>Alphaproteobacteria</taxon>
        <taxon>Geminicoccales</taxon>
        <taxon>Geminicoccaceae</taxon>
        <taxon>Benzoatithermus</taxon>
    </lineage>
</organism>
<evidence type="ECO:0000256" key="2">
    <source>
        <dbReference type="ARBA" id="ARBA00003120"/>
    </source>
</evidence>
<dbReference type="PANTHER" id="PTHR11601:SF34">
    <property type="entry name" value="CYSTEINE DESULFURASE"/>
    <property type="match status" value="1"/>
</dbReference>
<dbReference type="InterPro" id="IPR016454">
    <property type="entry name" value="Cysteine_dSase"/>
</dbReference>
<dbReference type="InterPro" id="IPR015424">
    <property type="entry name" value="PyrdxlP-dep_Trfase"/>
</dbReference>
<evidence type="ECO:0000256" key="10">
    <source>
        <dbReference type="ARBA" id="ARBA00050776"/>
    </source>
</evidence>
<keyword evidence="6" id="KW-0479">Metal-binding</keyword>
<feature type="domain" description="Aminotransferase class V" evidence="11">
    <location>
        <begin position="8"/>
        <end position="350"/>
    </location>
</feature>
<evidence type="ECO:0000256" key="3">
    <source>
        <dbReference type="ARBA" id="ARBA00006490"/>
    </source>
</evidence>
<comment type="similarity">
    <text evidence="3">Belongs to the class-V pyridoxal-phosphate-dependent aminotransferase family. NifS/IscS subfamily.</text>
</comment>
<evidence type="ECO:0000256" key="4">
    <source>
        <dbReference type="ARBA" id="ARBA00013558"/>
    </source>
</evidence>
<dbReference type="PANTHER" id="PTHR11601">
    <property type="entry name" value="CYSTEINE DESULFURYLASE FAMILY MEMBER"/>
    <property type="match status" value="1"/>
</dbReference>
<dbReference type="Gene3D" id="3.90.1150.10">
    <property type="entry name" value="Aspartate Aminotransferase, domain 1"/>
    <property type="match status" value="1"/>
</dbReference>
<keyword evidence="5" id="KW-0808">Transferase</keyword>
<evidence type="ECO:0000256" key="5">
    <source>
        <dbReference type="ARBA" id="ARBA00022679"/>
    </source>
</evidence>
<dbReference type="Gene3D" id="3.40.640.10">
    <property type="entry name" value="Type I PLP-dependent aspartate aminotransferase-like (Major domain)"/>
    <property type="match status" value="1"/>
</dbReference>
<comment type="function">
    <text evidence="2">Catalyzes the removal of elemental sulfur atoms from cysteine to produce alanine. Seems to participate in the biosynthesis of the nitrogenase metalloclusters by providing the inorganic sulfur required for the Fe-S core formation.</text>
</comment>
<comment type="catalytic activity">
    <reaction evidence="10">
        <text>(sulfur carrier)-H + L-cysteine = (sulfur carrier)-SH + L-alanine</text>
        <dbReference type="Rhea" id="RHEA:43892"/>
        <dbReference type="Rhea" id="RHEA-COMP:14737"/>
        <dbReference type="Rhea" id="RHEA-COMP:14739"/>
        <dbReference type="ChEBI" id="CHEBI:29917"/>
        <dbReference type="ChEBI" id="CHEBI:35235"/>
        <dbReference type="ChEBI" id="CHEBI:57972"/>
        <dbReference type="ChEBI" id="CHEBI:64428"/>
        <dbReference type="EC" id="2.8.1.7"/>
    </reaction>
</comment>
<accession>A0ABU8XQS1</accession>